<gene>
    <name evidence="1" type="ORF">SOIL9_04450</name>
</gene>
<protein>
    <recommendedName>
        <fullName evidence="3">Tc1-like transposase DDE domain-containing protein</fullName>
    </recommendedName>
</protein>
<dbReference type="KEGG" id="gms:SOIL9_04450"/>
<evidence type="ECO:0000313" key="1">
    <source>
        <dbReference type="EMBL" id="VTR97981.1"/>
    </source>
</evidence>
<dbReference type="Proteomes" id="UP000464178">
    <property type="component" value="Chromosome"/>
</dbReference>
<keyword evidence="2" id="KW-1185">Reference proteome</keyword>
<evidence type="ECO:0000313" key="2">
    <source>
        <dbReference type="Proteomes" id="UP000464178"/>
    </source>
</evidence>
<reference evidence="1 2" key="1">
    <citation type="submission" date="2019-05" db="EMBL/GenBank/DDBJ databases">
        <authorList>
            <consortium name="Science for Life Laboratories"/>
        </authorList>
    </citation>
    <scope>NUCLEOTIDE SEQUENCE [LARGE SCALE GENOMIC DNA]</scope>
    <source>
        <strain evidence="1">Soil9</strain>
    </source>
</reference>
<dbReference type="RefSeq" id="WP_162671442.1">
    <property type="nucleotide sequence ID" value="NZ_LR593886.1"/>
</dbReference>
<proteinExistence type="predicted"/>
<organism evidence="1 2">
    <name type="scientific">Gemmata massiliana</name>
    <dbReference type="NCBI Taxonomy" id="1210884"/>
    <lineage>
        <taxon>Bacteria</taxon>
        <taxon>Pseudomonadati</taxon>
        <taxon>Planctomycetota</taxon>
        <taxon>Planctomycetia</taxon>
        <taxon>Gemmatales</taxon>
        <taxon>Gemmataceae</taxon>
        <taxon>Gemmata</taxon>
    </lineage>
</organism>
<evidence type="ECO:0008006" key="3">
    <source>
        <dbReference type="Google" id="ProtNLM"/>
    </source>
</evidence>
<accession>A0A6P2D9F2</accession>
<name>A0A6P2D9F2_9BACT</name>
<sequence>MTLVCDNLNTHHTVSLYKAFDAETAGRLVQTPMNGSRLNMAEMELSVQSRQCLGKRRFETKTEMERTLGAWAEARNAAKAGAGGGKLPPPAPA</sequence>
<dbReference type="EMBL" id="LR593886">
    <property type="protein sequence ID" value="VTR97981.1"/>
    <property type="molecule type" value="Genomic_DNA"/>
</dbReference>
<dbReference type="AlphaFoldDB" id="A0A6P2D9F2"/>